<feature type="domain" description="Rhodopsin" evidence="7">
    <location>
        <begin position="36"/>
        <end position="277"/>
    </location>
</feature>
<evidence type="ECO:0000256" key="5">
    <source>
        <dbReference type="ARBA" id="ARBA00038359"/>
    </source>
</evidence>
<feature type="transmembrane region" description="Helical" evidence="6">
    <location>
        <begin position="19"/>
        <end position="40"/>
    </location>
</feature>
<evidence type="ECO:0000259" key="7">
    <source>
        <dbReference type="Pfam" id="PF20684"/>
    </source>
</evidence>
<dbReference type="InterPro" id="IPR052337">
    <property type="entry name" value="SAT4-like"/>
</dbReference>
<evidence type="ECO:0000256" key="6">
    <source>
        <dbReference type="SAM" id="Phobius"/>
    </source>
</evidence>
<dbReference type="eggNOG" id="ENOG502SMV0">
    <property type="taxonomic scope" value="Eukaryota"/>
</dbReference>
<protein>
    <submittedName>
        <fullName evidence="8">Integral membrane protein</fullName>
    </submittedName>
</protein>
<comment type="similarity">
    <text evidence="5">Belongs to the SAT4 family.</text>
</comment>
<dbReference type="HOGENOM" id="CLU_028200_3_5_1"/>
<feature type="transmembrane region" description="Helical" evidence="6">
    <location>
        <begin position="98"/>
        <end position="119"/>
    </location>
</feature>
<feature type="transmembrane region" description="Helical" evidence="6">
    <location>
        <begin position="52"/>
        <end position="70"/>
    </location>
</feature>
<feature type="transmembrane region" description="Helical" evidence="6">
    <location>
        <begin position="181"/>
        <end position="203"/>
    </location>
</feature>
<evidence type="ECO:0000256" key="2">
    <source>
        <dbReference type="ARBA" id="ARBA00022692"/>
    </source>
</evidence>
<dbReference type="InterPro" id="IPR049326">
    <property type="entry name" value="Rhodopsin_dom_fungi"/>
</dbReference>
<feature type="transmembrane region" description="Helical" evidence="6">
    <location>
        <begin position="215"/>
        <end position="240"/>
    </location>
</feature>
<keyword evidence="4 6" id="KW-0472">Membrane</keyword>
<feature type="transmembrane region" description="Helical" evidence="6">
    <location>
        <begin position="252"/>
        <end position="272"/>
    </location>
</feature>
<reference evidence="8 9" key="1">
    <citation type="journal article" date="2011" name="Proc. Natl. Acad. Sci. U.S.A.">
        <title>Genome and transcriptome analyses of the mountain pine beetle-fungal symbiont Grosmannia clavigera, a lodgepole pine pathogen.</title>
        <authorList>
            <person name="DiGuistini S."/>
            <person name="Wang Y."/>
            <person name="Liao N.Y."/>
            <person name="Taylor G."/>
            <person name="Tanguay P."/>
            <person name="Feau N."/>
            <person name="Henrissat B."/>
            <person name="Chan S.K."/>
            <person name="Hesse-Orce U."/>
            <person name="Alamouti S.M."/>
            <person name="Tsui C.K.M."/>
            <person name="Docking R.T."/>
            <person name="Levasseur A."/>
            <person name="Haridas S."/>
            <person name="Robertson G."/>
            <person name="Birol I."/>
            <person name="Holt R.A."/>
            <person name="Marra M.A."/>
            <person name="Hamelin R.C."/>
            <person name="Hirst M."/>
            <person name="Jones S.J.M."/>
            <person name="Bohlmann J."/>
            <person name="Breuil C."/>
        </authorList>
    </citation>
    <scope>NUCLEOTIDE SEQUENCE [LARGE SCALE GENOMIC DNA]</scope>
    <source>
        <strain evidence="9">kw1407 / UAMH 11150</strain>
    </source>
</reference>
<dbReference type="RefSeq" id="XP_014174321.1">
    <property type="nucleotide sequence ID" value="XM_014318846.1"/>
</dbReference>
<dbReference type="EMBL" id="GL629756">
    <property type="protein sequence ID" value="EFX04839.1"/>
    <property type="molecule type" value="Genomic_DNA"/>
</dbReference>
<feature type="transmembrane region" description="Helical" evidence="6">
    <location>
        <begin position="131"/>
        <end position="152"/>
    </location>
</feature>
<evidence type="ECO:0000313" key="8">
    <source>
        <dbReference type="EMBL" id="EFX04839.1"/>
    </source>
</evidence>
<dbReference type="AlphaFoldDB" id="F0XBD0"/>
<keyword evidence="9" id="KW-1185">Reference proteome</keyword>
<keyword evidence="3 6" id="KW-1133">Transmembrane helix</keyword>
<dbReference type="PANTHER" id="PTHR33048">
    <property type="entry name" value="PTH11-LIKE INTEGRAL MEMBRANE PROTEIN (AFU_ORTHOLOGUE AFUA_5G11245)"/>
    <property type="match status" value="1"/>
</dbReference>
<dbReference type="GeneID" id="25978387"/>
<dbReference type="Proteomes" id="UP000007796">
    <property type="component" value="Unassembled WGS sequence"/>
</dbReference>
<name>F0XBD0_GROCL</name>
<dbReference type="PANTHER" id="PTHR33048:SF47">
    <property type="entry name" value="INTEGRAL MEMBRANE PROTEIN-RELATED"/>
    <property type="match status" value="1"/>
</dbReference>
<comment type="subcellular location">
    <subcellularLocation>
        <location evidence="1">Membrane</location>
        <topology evidence="1">Multi-pass membrane protein</topology>
    </subcellularLocation>
</comment>
<dbReference type="OrthoDB" id="5022096at2759"/>
<accession>F0XBD0</accession>
<proteinExistence type="inferred from homology"/>
<gene>
    <name evidence="8" type="ORF">CMQ_5101</name>
</gene>
<evidence type="ECO:0000313" key="9">
    <source>
        <dbReference type="Proteomes" id="UP000007796"/>
    </source>
</evidence>
<sequence>MADMTASTYRPDYNRGPQILIVCGTLVGVSVVMVSLRIWVRATMIGHVGRDDYCMVAAVAVLFTELMVIIPEVKLGGGRHKEYIHPPENIVRGLHLNFVTQPLCLLGLLLTKVSVGFFLLRMTPTTAFRRFIKGTIVFTSLSATGNLLTVFFQCRPLAFTWDASVAGGSCIPSGNLKFAAFFNSSVSVLTDLIFALLPIPMLWKVRLNWKTKAAVAAILSLGIFATIAGIVKITFLGSYGKHGDFLFDSVDITIWTTVEICAAMVAGCFPALKPMFKTILAGRSSNKSSRETYARDGYIRNIGASGASGARRTFKSHCDDNDFELFSRQGNETVTVGGRMGSTESILQTETPVGDGITKTTQVVVTVDEQQEKSVKNLV</sequence>
<dbReference type="STRING" id="655863.F0XBD0"/>
<dbReference type="InParanoid" id="F0XBD0"/>
<evidence type="ECO:0000256" key="4">
    <source>
        <dbReference type="ARBA" id="ARBA00023136"/>
    </source>
</evidence>
<keyword evidence="2 6" id="KW-0812">Transmembrane</keyword>
<evidence type="ECO:0000256" key="1">
    <source>
        <dbReference type="ARBA" id="ARBA00004141"/>
    </source>
</evidence>
<dbReference type="Pfam" id="PF20684">
    <property type="entry name" value="Fung_rhodopsin"/>
    <property type="match status" value="1"/>
</dbReference>
<evidence type="ECO:0000256" key="3">
    <source>
        <dbReference type="ARBA" id="ARBA00022989"/>
    </source>
</evidence>
<dbReference type="GO" id="GO:0016020">
    <property type="term" value="C:membrane"/>
    <property type="evidence" value="ECO:0007669"/>
    <property type="project" value="UniProtKB-SubCell"/>
</dbReference>
<organism evidence="9">
    <name type="scientific">Grosmannia clavigera (strain kw1407 / UAMH 11150)</name>
    <name type="common">Blue stain fungus</name>
    <name type="synonym">Graphiocladiella clavigera</name>
    <dbReference type="NCBI Taxonomy" id="655863"/>
    <lineage>
        <taxon>Eukaryota</taxon>
        <taxon>Fungi</taxon>
        <taxon>Dikarya</taxon>
        <taxon>Ascomycota</taxon>
        <taxon>Pezizomycotina</taxon>
        <taxon>Sordariomycetes</taxon>
        <taxon>Sordariomycetidae</taxon>
        <taxon>Ophiostomatales</taxon>
        <taxon>Ophiostomataceae</taxon>
        <taxon>Leptographium</taxon>
    </lineage>
</organism>